<evidence type="ECO:0000313" key="3">
    <source>
        <dbReference type="Proteomes" id="UP001497482"/>
    </source>
</evidence>
<gene>
    <name evidence="2" type="ORF">KC01_LOCUS39887</name>
</gene>
<dbReference type="EMBL" id="OZ035830">
    <property type="protein sequence ID" value="CAL1613724.1"/>
    <property type="molecule type" value="Genomic_DNA"/>
</dbReference>
<organism evidence="2 3">
    <name type="scientific">Knipowitschia caucasica</name>
    <name type="common">Caucasian dwarf goby</name>
    <name type="synonym">Pomatoschistus caucasicus</name>
    <dbReference type="NCBI Taxonomy" id="637954"/>
    <lineage>
        <taxon>Eukaryota</taxon>
        <taxon>Metazoa</taxon>
        <taxon>Chordata</taxon>
        <taxon>Craniata</taxon>
        <taxon>Vertebrata</taxon>
        <taxon>Euteleostomi</taxon>
        <taxon>Actinopterygii</taxon>
        <taxon>Neopterygii</taxon>
        <taxon>Teleostei</taxon>
        <taxon>Neoteleostei</taxon>
        <taxon>Acanthomorphata</taxon>
        <taxon>Gobiaria</taxon>
        <taxon>Gobiiformes</taxon>
        <taxon>Gobioidei</taxon>
        <taxon>Gobiidae</taxon>
        <taxon>Gobiinae</taxon>
        <taxon>Knipowitschia</taxon>
    </lineage>
</organism>
<name>A0AAV2MJW7_KNICA</name>
<dbReference type="AlphaFoldDB" id="A0AAV2MJW7"/>
<reference evidence="2 3" key="1">
    <citation type="submission" date="2024-04" db="EMBL/GenBank/DDBJ databases">
        <authorList>
            <person name="Waldvogel A.-M."/>
            <person name="Schoenle A."/>
        </authorList>
    </citation>
    <scope>NUCLEOTIDE SEQUENCE [LARGE SCALE GENOMIC DNA]</scope>
</reference>
<dbReference type="Proteomes" id="UP001497482">
    <property type="component" value="Chromosome 8"/>
</dbReference>
<feature type="region of interest" description="Disordered" evidence="1">
    <location>
        <begin position="68"/>
        <end position="90"/>
    </location>
</feature>
<sequence>MTLSYSDMTACKMLGEKSCCCREFQVRVGLRAHRASTLGSGLVCRCRDTGKAQVHPTVMVTALAHPAAHRSALGSHKPPHPKDESPDWHGDRCPDASLLFAELINYEVTVV</sequence>
<keyword evidence="3" id="KW-1185">Reference proteome</keyword>
<evidence type="ECO:0000313" key="2">
    <source>
        <dbReference type="EMBL" id="CAL1613724.1"/>
    </source>
</evidence>
<feature type="compositionally biased region" description="Basic and acidic residues" evidence="1">
    <location>
        <begin position="80"/>
        <end position="90"/>
    </location>
</feature>
<evidence type="ECO:0000256" key="1">
    <source>
        <dbReference type="SAM" id="MobiDB-lite"/>
    </source>
</evidence>
<proteinExistence type="predicted"/>
<accession>A0AAV2MJW7</accession>
<protein>
    <submittedName>
        <fullName evidence="2">Uncharacterized protein</fullName>
    </submittedName>
</protein>